<evidence type="ECO:0000256" key="1">
    <source>
        <dbReference type="SAM" id="MobiDB-lite"/>
    </source>
</evidence>
<accession>A0A7N0RCZ6</accession>
<proteinExistence type="predicted"/>
<dbReference type="Gramene" id="Kaladp0008s0531.1.v1.1">
    <property type="protein sequence ID" value="Kaladp0008s0531.1.v1.1"/>
    <property type="gene ID" value="Kaladp0008s0531.v1.1"/>
</dbReference>
<dbReference type="PANTHER" id="PTHR12299:SF17">
    <property type="entry name" value="AT19571P-RELATED"/>
    <property type="match status" value="1"/>
</dbReference>
<dbReference type="GO" id="GO:0005634">
    <property type="term" value="C:nucleus"/>
    <property type="evidence" value="ECO:0007669"/>
    <property type="project" value="TreeGrafter"/>
</dbReference>
<protein>
    <recommendedName>
        <fullName evidence="2">Hyaluronan/mRNA-binding protein domain-containing protein</fullName>
    </recommendedName>
</protein>
<dbReference type="InterPro" id="IPR039764">
    <property type="entry name" value="HABP4/SERBP1-like"/>
</dbReference>
<dbReference type="PANTHER" id="PTHR12299">
    <property type="entry name" value="HYALURONIC ACID-BINDING PROTEIN 4"/>
    <property type="match status" value="1"/>
</dbReference>
<dbReference type="GO" id="GO:0005737">
    <property type="term" value="C:cytoplasm"/>
    <property type="evidence" value="ECO:0007669"/>
    <property type="project" value="TreeGrafter"/>
</dbReference>
<reference evidence="3" key="1">
    <citation type="submission" date="2021-01" db="UniProtKB">
        <authorList>
            <consortium name="EnsemblPlants"/>
        </authorList>
    </citation>
    <scope>IDENTIFICATION</scope>
</reference>
<organism evidence="3 4">
    <name type="scientific">Kalanchoe fedtschenkoi</name>
    <name type="common">Lavender scallops</name>
    <name type="synonym">South American air plant</name>
    <dbReference type="NCBI Taxonomy" id="63787"/>
    <lineage>
        <taxon>Eukaryota</taxon>
        <taxon>Viridiplantae</taxon>
        <taxon>Streptophyta</taxon>
        <taxon>Embryophyta</taxon>
        <taxon>Tracheophyta</taxon>
        <taxon>Spermatophyta</taxon>
        <taxon>Magnoliopsida</taxon>
        <taxon>eudicotyledons</taxon>
        <taxon>Gunneridae</taxon>
        <taxon>Pentapetalae</taxon>
        <taxon>Saxifragales</taxon>
        <taxon>Crassulaceae</taxon>
        <taxon>Kalanchoe</taxon>
    </lineage>
</organism>
<dbReference type="EnsemblPlants" id="Kaladp0008s0531.1.v1.1">
    <property type="protein sequence ID" value="Kaladp0008s0531.1.v1.1"/>
    <property type="gene ID" value="Kaladp0008s0531.v1.1"/>
</dbReference>
<dbReference type="Pfam" id="PF04774">
    <property type="entry name" value="HABP4_PAI-RBP1"/>
    <property type="match status" value="1"/>
</dbReference>
<feature type="domain" description="Hyaluronan/mRNA-binding protein" evidence="2">
    <location>
        <begin position="5"/>
        <end position="66"/>
    </location>
</feature>
<feature type="compositionally biased region" description="Basic and acidic residues" evidence="1">
    <location>
        <begin position="91"/>
        <end position="109"/>
    </location>
</feature>
<dbReference type="GO" id="GO:0003723">
    <property type="term" value="F:RNA binding"/>
    <property type="evidence" value="ECO:0007669"/>
    <property type="project" value="InterPro"/>
</dbReference>
<dbReference type="InterPro" id="IPR006861">
    <property type="entry name" value="HABP4_PAIRBP1-bd"/>
</dbReference>
<dbReference type="Proteomes" id="UP000594263">
    <property type="component" value="Unplaced"/>
</dbReference>
<sequence length="173" mass="19281">MLEKEKTVDEGMQSGEQEAENVSKKKPADEPEEKEPEEKEMTLEEYEKVLEEKRKALLLNKPEERKVNVDKELQSMKQIANKKASEEVFAKLGADKEKRRESADKEEKHKKAVSITDFLKPAEGERSSYGGRGRGRGRGAPRGGFSSDGQSPRPAATLANIEDPGHFPALGSK</sequence>
<evidence type="ECO:0000313" key="3">
    <source>
        <dbReference type="EnsemblPlants" id="Kaladp0008s0531.1.v1.1"/>
    </source>
</evidence>
<evidence type="ECO:0000313" key="4">
    <source>
        <dbReference type="Proteomes" id="UP000594263"/>
    </source>
</evidence>
<feature type="region of interest" description="Disordered" evidence="1">
    <location>
        <begin position="1"/>
        <end position="43"/>
    </location>
</feature>
<evidence type="ECO:0000259" key="2">
    <source>
        <dbReference type="Pfam" id="PF04774"/>
    </source>
</evidence>
<dbReference type="OMA" id="EYEKLCF"/>
<name>A0A7N0RCZ6_KALFE</name>
<dbReference type="AlphaFoldDB" id="A0A7N0RCZ6"/>
<feature type="region of interest" description="Disordered" evidence="1">
    <location>
        <begin position="91"/>
        <end position="173"/>
    </location>
</feature>
<keyword evidence="4" id="KW-1185">Reference proteome</keyword>